<protein>
    <submittedName>
        <fullName evidence="3">Wbgx protein</fullName>
        <ecNumber evidence="3">2.6.1.87</ecNumber>
    </submittedName>
</protein>
<dbReference type="PIRSF" id="PIRSF000390">
    <property type="entry name" value="PLP_StrS"/>
    <property type="match status" value="1"/>
</dbReference>
<dbReference type="InterPro" id="IPR000653">
    <property type="entry name" value="DegT/StrS_aminotransferase"/>
</dbReference>
<evidence type="ECO:0000313" key="3">
    <source>
        <dbReference type="EMBL" id="SUX09684.1"/>
    </source>
</evidence>
<keyword evidence="4" id="KW-1185">Reference proteome</keyword>
<dbReference type="RefSeq" id="WP_089182426.1">
    <property type="nucleotide sequence ID" value="NZ_CP043427.1"/>
</dbReference>
<evidence type="ECO:0000256" key="2">
    <source>
        <dbReference type="RuleBase" id="RU004508"/>
    </source>
</evidence>
<proteinExistence type="inferred from homology"/>
<dbReference type="AlphaFoldDB" id="A0A381DH14"/>
<evidence type="ECO:0000313" key="4">
    <source>
        <dbReference type="Proteomes" id="UP000254920"/>
    </source>
</evidence>
<dbReference type="OrthoDB" id="5351682at2"/>
<dbReference type="GeneID" id="93090598"/>
<accession>A0A381DH14</accession>
<dbReference type="Gene3D" id="3.40.640.10">
    <property type="entry name" value="Type I PLP-dependent aspartate aminotransferase-like (Major domain)"/>
    <property type="match status" value="1"/>
</dbReference>
<comment type="similarity">
    <text evidence="1 2">Belongs to the DegT/DnrJ/EryC1 family.</text>
</comment>
<dbReference type="InterPro" id="IPR015424">
    <property type="entry name" value="PyrdxlP-dep_Trfase"/>
</dbReference>
<dbReference type="Proteomes" id="UP000254920">
    <property type="component" value="Unassembled WGS sequence"/>
</dbReference>
<dbReference type="Gene3D" id="3.90.1150.10">
    <property type="entry name" value="Aspartate Aminotransferase, domain 1"/>
    <property type="match status" value="1"/>
</dbReference>
<evidence type="ECO:0000256" key="1">
    <source>
        <dbReference type="ARBA" id="ARBA00037999"/>
    </source>
</evidence>
<name>A0A381DH14_9BACT</name>
<gene>
    <name evidence="3" type="primary">arnB_1</name>
    <name evidence="3" type="ORF">NCTC12475_00148</name>
</gene>
<dbReference type="EC" id="2.6.1.87" evidence="3"/>
<keyword evidence="3" id="KW-0808">Transferase</keyword>
<dbReference type="EMBL" id="UFVD01000001">
    <property type="protein sequence ID" value="SUX09684.1"/>
    <property type="molecule type" value="Genomic_DNA"/>
</dbReference>
<dbReference type="Pfam" id="PF01041">
    <property type="entry name" value="DegT_DnrJ_EryC1"/>
    <property type="match status" value="1"/>
</dbReference>
<dbReference type="GO" id="GO:0000271">
    <property type="term" value="P:polysaccharide biosynthetic process"/>
    <property type="evidence" value="ECO:0007669"/>
    <property type="project" value="TreeGrafter"/>
</dbReference>
<dbReference type="GO" id="GO:0030170">
    <property type="term" value="F:pyridoxal phosphate binding"/>
    <property type="evidence" value="ECO:0007669"/>
    <property type="project" value="TreeGrafter"/>
</dbReference>
<dbReference type="SUPFAM" id="SSF53383">
    <property type="entry name" value="PLP-dependent transferases"/>
    <property type="match status" value="1"/>
</dbReference>
<dbReference type="InterPro" id="IPR015421">
    <property type="entry name" value="PyrdxlP-dep_Trfase_major"/>
</dbReference>
<keyword evidence="2" id="KW-0663">Pyridoxal phosphate</keyword>
<dbReference type="InterPro" id="IPR015422">
    <property type="entry name" value="PyrdxlP-dep_Trfase_small"/>
</dbReference>
<dbReference type="GO" id="GO:0099620">
    <property type="term" value="F:UDP-4-amino-4-deoxy-L-arabinose aminotransferase"/>
    <property type="evidence" value="ECO:0007669"/>
    <property type="project" value="UniProtKB-EC"/>
</dbReference>
<organism evidence="3 4">
    <name type="scientific">Campylobacter sputorum subsp. sputorum</name>
    <dbReference type="NCBI Taxonomy" id="32024"/>
    <lineage>
        <taxon>Bacteria</taxon>
        <taxon>Pseudomonadati</taxon>
        <taxon>Campylobacterota</taxon>
        <taxon>Epsilonproteobacteria</taxon>
        <taxon>Campylobacterales</taxon>
        <taxon>Campylobacteraceae</taxon>
        <taxon>Campylobacter</taxon>
    </lineage>
</organism>
<dbReference type="STRING" id="32024.GCA_000788295_00065"/>
<keyword evidence="3" id="KW-0032">Aminotransferase</keyword>
<dbReference type="PANTHER" id="PTHR30244">
    <property type="entry name" value="TRANSAMINASE"/>
    <property type="match status" value="1"/>
</dbReference>
<sequence length="377" mass="42704">MEKIDFFRPQIDDKEKELIKQALENPNSVDMVLDFENSIKKYFGVKHVISTNNGTSAKHLALCAMDIKRGDKIICSVNSFPNIAEVIRHFDAEPIFVDIKEDDFNINPQKFEEVIKANKSKKLKCAFITHMAGQSADMEEIYDIANKHEIYIIDDATNALGATYKGKKIGSMSSKISCFRINSQFNISVASAGFMVTNDDDIAKRALLLRNHGIINNGGKNDNLGYIYDVIDIGTKYNLNTLDAAFCLAQFQKVDMFIKKRIEIASIYNQNLKDCPHIEIPVNNGEHTYSQYIIKVDKNRDSFARDLADLGISTALHYVPLNLLSYYKNKYNLKVNAFPSALKTYQTVLSLPIYSDLKNEEIEYICSSILKTAKSRV</sequence>
<dbReference type="CDD" id="cd00616">
    <property type="entry name" value="AHBA_syn"/>
    <property type="match status" value="1"/>
</dbReference>
<reference evidence="3 4" key="1">
    <citation type="submission" date="2018-06" db="EMBL/GenBank/DDBJ databases">
        <authorList>
            <consortium name="Pathogen Informatics"/>
            <person name="Doyle S."/>
        </authorList>
    </citation>
    <scope>NUCLEOTIDE SEQUENCE [LARGE SCALE GENOMIC DNA]</scope>
    <source>
        <strain evidence="3 4">NCTC12475</strain>
    </source>
</reference>
<dbReference type="PANTHER" id="PTHR30244:SF34">
    <property type="entry name" value="DTDP-4-AMINO-4,6-DIDEOXYGALACTOSE TRANSAMINASE"/>
    <property type="match status" value="1"/>
</dbReference>